<organism evidence="1 2">
    <name type="scientific">Nocardioides donggukensis</name>
    <dbReference type="NCBI Taxonomy" id="2774019"/>
    <lineage>
        <taxon>Bacteria</taxon>
        <taxon>Bacillati</taxon>
        <taxon>Actinomycetota</taxon>
        <taxon>Actinomycetes</taxon>
        <taxon>Propionibacteriales</taxon>
        <taxon>Nocardioidaceae</taxon>
        <taxon>Nocardioides</taxon>
    </lineage>
</organism>
<comment type="caution">
    <text evidence="1">The sequence shown here is derived from an EMBL/GenBank/DDBJ whole genome shotgun (WGS) entry which is preliminary data.</text>
</comment>
<dbReference type="SUPFAM" id="SSF53474">
    <property type="entry name" value="alpha/beta-Hydrolases"/>
    <property type="match status" value="1"/>
</dbReference>
<reference evidence="1" key="1">
    <citation type="submission" date="2020-09" db="EMBL/GenBank/DDBJ databases">
        <title>Nocardioides sp. strain MJB4 16S ribosomal RNA gene Genome sequencing and assembly.</title>
        <authorList>
            <person name="Kim I."/>
        </authorList>
    </citation>
    <scope>NUCLEOTIDE SEQUENCE</scope>
    <source>
        <strain evidence="1">MJB4</strain>
    </source>
</reference>
<protein>
    <recommendedName>
        <fullName evidence="3">Alpha/beta hydrolase</fullName>
    </recommendedName>
</protein>
<dbReference type="InterPro" id="IPR029058">
    <property type="entry name" value="AB_hydrolase_fold"/>
</dbReference>
<dbReference type="Gene3D" id="3.40.50.1820">
    <property type="entry name" value="alpha/beta hydrolase"/>
    <property type="match status" value="1"/>
</dbReference>
<proteinExistence type="predicted"/>
<accession>A0A927K4R1</accession>
<dbReference type="Proteomes" id="UP000616839">
    <property type="component" value="Unassembled WGS sequence"/>
</dbReference>
<evidence type="ECO:0008006" key="3">
    <source>
        <dbReference type="Google" id="ProtNLM"/>
    </source>
</evidence>
<dbReference type="RefSeq" id="WP_192140932.1">
    <property type="nucleotide sequence ID" value="NZ_JACYXZ010000001.1"/>
</dbReference>
<sequence length="253" mass="26546">MPVLDPVAVRVSGRAVGLDPESVGRAFPHAGGRLLVLLPPPGEDEGAWSRGPGAATYAHQLARLLDWTPVHLRVADAAPGSAGAAVSAALQRLVESWPVEVDRIALLGHGAGGLVLRAAAGVRPTSTGGWTARVSDVVLLGTPYLAAAAPRLATPVGVRVDRRWGPITTPDRADPGLAPLDGARYRLVTARDSAPRLLGRVLGGLLWWRSTLTRRPRRADHLFPTAEHYDLDTGGAPLTGHPEVAAALLDWLA</sequence>
<evidence type="ECO:0000313" key="1">
    <source>
        <dbReference type="EMBL" id="MBD8868913.1"/>
    </source>
</evidence>
<name>A0A927K4R1_9ACTN</name>
<dbReference type="EMBL" id="JACYXZ010000001">
    <property type="protein sequence ID" value="MBD8868913.1"/>
    <property type="molecule type" value="Genomic_DNA"/>
</dbReference>
<dbReference type="AlphaFoldDB" id="A0A927K4R1"/>
<gene>
    <name evidence="1" type="ORF">IE331_04685</name>
</gene>
<evidence type="ECO:0000313" key="2">
    <source>
        <dbReference type="Proteomes" id="UP000616839"/>
    </source>
</evidence>
<keyword evidence="2" id="KW-1185">Reference proteome</keyword>